<evidence type="ECO:0000256" key="1">
    <source>
        <dbReference type="SAM" id="MobiDB-lite"/>
    </source>
</evidence>
<sequence length="293" mass="31118">MFTNISPEGWRRGSRAAALFMVLLASACGKKDMPPDGSGAPLEASSPAATIAAMADKAGRLVAMNHLIGVVTDGDKQEKAWLAILAQCAELDCYARKASFGGDEDAPAHLELSVARPDVDKMVGTIRAQGKVRSYQLEQQDRTEDMVALNEQIRSQQALRDKLQAEQPKATPGGATASPLAEQQEAARQNMAQLTAQQAALSLAVRRDTVVVDLSAEGGAWQSKTWQPVAKAWAASAGLFASSLGVVLSVVACVAPWALALLLLIALVRAVRRYCFTPRSGALPVPEAEQRTD</sequence>
<comment type="caution">
    <text evidence="4">The sequence shown here is derived from an EMBL/GenBank/DDBJ whole genome shotgun (WGS) entry which is preliminary data.</text>
</comment>
<evidence type="ECO:0000313" key="5">
    <source>
        <dbReference type="Proteomes" id="UP001168540"/>
    </source>
</evidence>
<dbReference type="InterPro" id="IPR025645">
    <property type="entry name" value="DUF4349"/>
</dbReference>
<name>A0ABT7XKW4_9NEIS</name>
<dbReference type="EMBL" id="JAUEDK010000007">
    <property type="protein sequence ID" value="MDN0074434.1"/>
    <property type="molecule type" value="Genomic_DNA"/>
</dbReference>
<keyword evidence="2" id="KW-0472">Membrane</keyword>
<accession>A0ABT7XKW4</accession>
<reference evidence="4" key="1">
    <citation type="submission" date="2023-06" db="EMBL/GenBank/DDBJ databases">
        <authorList>
            <person name="Zhang S."/>
        </authorList>
    </citation>
    <scope>NUCLEOTIDE SEQUENCE</scope>
    <source>
        <strain evidence="4">SG2303</strain>
    </source>
</reference>
<dbReference type="RefSeq" id="WP_289829004.1">
    <property type="nucleotide sequence ID" value="NZ_JAUEDK010000007.1"/>
</dbReference>
<keyword evidence="5" id="KW-1185">Reference proteome</keyword>
<keyword evidence="2" id="KW-0812">Transmembrane</keyword>
<evidence type="ECO:0000259" key="3">
    <source>
        <dbReference type="Pfam" id="PF14257"/>
    </source>
</evidence>
<keyword evidence="2" id="KW-1133">Transmembrane helix</keyword>
<feature type="domain" description="DUF4349" evidence="3">
    <location>
        <begin position="66"/>
        <end position="269"/>
    </location>
</feature>
<dbReference type="Proteomes" id="UP001168540">
    <property type="component" value="Unassembled WGS sequence"/>
</dbReference>
<evidence type="ECO:0000313" key="4">
    <source>
        <dbReference type="EMBL" id="MDN0074434.1"/>
    </source>
</evidence>
<protein>
    <submittedName>
        <fullName evidence="4">DUF4349 domain-containing protein</fullName>
    </submittedName>
</protein>
<dbReference type="Pfam" id="PF14257">
    <property type="entry name" value="DUF4349"/>
    <property type="match status" value="1"/>
</dbReference>
<feature type="transmembrane region" description="Helical" evidence="2">
    <location>
        <begin position="244"/>
        <end position="268"/>
    </location>
</feature>
<feature type="region of interest" description="Disordered" evidence="1">
    <location>
        <begin position="159"/>
        <end position="178"/>
    </location>
</feature>
<proteinExistence type="predicted"/>
<organism evidence="4 5">
    <name type="scientific">Crenobacter oryzisoli</name>
    <dbReference type="NCBI Taxonomy" id="3056844"/>
    <lineage>
        <taxon>Bacteria</taxon>
        <taxon>Pseudomonadati</taxon>
        <taxon>Pseudomonadota</taxon>
        <taxon>Betaproteobacteria</taxon>
        <taxon>Neisseriales</taxon>
        <taxon>Neisseriaceae</taxon>
        <taxon>Crenobacter</taxon>
    </lineage>
</organism>
<evidence type="ECO:0000256" key="2">
    <source>
        <dbReference type="SAM" id="Phobius"/>
    </source>
</evidence>
<gene>
    <name evidence="4" type="ORF">QU481_05935</name>
</gene>